<evidence type="ECO:0000256" key="3">
    <source>
        <dbReference type="ARBA" id="ARBA00022989"/>
    </source>
</evidence>
<proteinExistence type="predicted"/>
<reference evidence="8 9" key="1">
    <citation type="submission" date="2012-01" db="EMBL/GenBank/DDBJ databases">
        <title>The Genome Sequence of Scardovia wiggsiae F0424.</title>
        <authorList>
            <consortium name="The Broad Institute Genome Sequencing Platform"/>
            <person name="Earl A."/>
            <person name="Ward D."/>
            <person name="Feldgarden M."/>
            <person name="Gevers D."/>
            <person name="Izard J."/>
            <person name="Ganesan A."/>
            <person name="Baranova O.V."/>
            <person name="Blanton J.M."/>
            <person name="Tanner A.C."/>
            <person name="Mathney J."/>
            <person name="Dewhirst F.E."/>
            <person name="Young S.K."/>
            <person name="Zeng Q."/>
            <person name="Gargeya S."/>
            <person name="Fitzgerald M."/>
            <person name="Haas B."/>
            <person name="Abouelleil A."/>
            <person name="Alvarado L."/>
            <person name="Arachchi H.M."/>
            <person name="Berlin A."/>
            <person name="Chapman S.B."/>
            <person name="Gearin G."/>
            <person name="Goldberg J."/>
            <person name="Griggs A."/>
            <person name="Gujja S."/>
            <person name="Hansen M."/>
            <person name="Heiman D."/>
            <person name="Howarth C."/>
            <person name="Larimer J."/>
            <person name="Lui A."/>
            <person name="MacDonald P.J.P."/>
            <person name="McCowen C."/>
            <person name="Montmayeur A."/>
            <person name="Murphy C."/>
            <person name="Neiman D."/>
            <person name="Pearson M."/>
            <person name="Priest M."/>
            <person name="Roberts A."/>
            <person name="Saif S."/>
            <person name="Shea T."/>
            <person name="Sisk P."/>
            <person name="Stolte C."/>
            <person name="Sykes S."/>
            <person name="Wortman J."/>
            <person name="Nusbaum C."/>
            <person name="Birren B."/>
        </authorList>
    </citation>
    <scope>NUCLEOTIDE SEQUENCE [LARGE SCALE GENOMIC DNA]</scope>
    <source>
        <strain evidence="8 9">F0424</strain>
    </source>
</reference>
<feature type="transmembrane region" description="Helical" evidence="6">
    <location>
        <begin position="624"/>
        <end position="644"/>
    </location>
</feature>
<dbReference type="InterPro" id="IPR017500">
    <property type="entry name" value="Phage_infect_YhgE_N"/>
</dbReference>
<evidence type="ECO:0000313" key="8">
    <source>
        <dbReference type="EMBL" id="EJD64793.1"/>
    </source>
</evidence>
<evidence type="ECO:0000313" key="9">
    <source>
        <dbReference type="Proteomes" id="UP000006415"/>
    </source>
</evidence>
<evidence type="ECO:0000256" key="1">
    <source>
        <dbReference type="ARBA" id="ARBA00004141"/>
    </source>
</evidence>
<accession>J0DES8</accession>
<dbReference type="PANTHER" id="PTHR43077:SF10">
    <property type="entry name" value="TRANSPORT PERMEASE PROTEIN"/>
    <property type="match status" value="1"/>
</dbReference>
<gene>
    <name evidence="8" type="ORF">HMPREF9156_00912</name>
</gene>
<feature type="domain" description="ABC-2 type transporter transmembrane" evidence="7">
    <location>
        <begin position="405"/>
        <end position="701"/>
    </location>
</feature>
<dbReference type="STRING" id="857290.HMPREF9156_00912"/>
<keyword evidence="4 6" id="KW-0472">Membrane</keyword>
<feature type="compositionally biased region" description="Gly residues" evidence="5">
    <location>
        <begin position="874"/>
        <end position="895"/>
    </location>
</feature>
<dbReference type="HOGENOM" id="CLU_004534_2_0_11"/>
<sequence>MAWRIFVRDAKRVLRNPVALIVTIAIAFLPGLYAWANIAANWDPYSSSGNLQVAVANEDAGSYSSLTGKVNIGKQLMEQLKSNHSLGWQFVSGDGAREGVASGRYYAALIVPRDFSSHLVGALEGSGRRPQLQYYVNEKLNPIAPKVTDIGASTVEGKINTEFTRQVSKAVVAQLRKARTDIDNGLASTRDDAVSSTEDALKNIESTRKSIDGLVTSLKGSKSSLKTVDKTLGDLGTSVEDMRRSLKNTQKLISSTRKSADKFNSSASLLLSNGASNLSLLSMQAGNATSTIDQALTDVSVSANDVQAKLSLIVSLNDSIVSQLGNALENSGIPRGSDTYKAMEAQISTLRDRANAQRAALQNFTSASRSALSSAQTAANNMGSALSNGANSGANLLNTANSQLNGNLSATFSATLGSFESLISSADGTLIALSSNISQTRHILSQLDGLIGRTSATLSATSGSLGKAARQLDKIRTDLVALDSSRIWRELRNISLDPQEISTFISSPVSLETKAVYPISNYGSAIAPFYTNLALWVGGFILIAIIKIEVDREGLKKFRARDAYMGRFLIFLGIGLFQGLITTVGDLLMGIQCKDPVLFILAGVFLSFTYVSIIYALSTTFKHIGKAIGVLLVIVQIPGSSGTYPIELMPKFFRNIEPWLPFTYGINAMRETIGGLYKAAYWHNIAMLLPFIIGAFLVGIYVRPYMLNLNALFDRRLGETDLFIAEKNNLTNSRFRLSNILQNLLDSAGYKERIRKRSQAFLRVYPRLIAGGIASIIIIPIIFLVLMFVVPVKIGFLIAWIVSIIVIDMFLIILEYMRESYTRELGLSEMTGERMRTSVLDHIRRRWFPADDSTDAQDGADDAERDTGADTGSSGSGAAGPAAEGGTGKGRGGRS</sequence>
<feature type="transmembrane region" description="Helical" evidence="6">
    <location>
        <begin position="568"/>
        <end position="591"/>
    </location>
</feature>
<feature type="domain" description="ABC-2 type transporter transmembrane" evidence="7">
    <location>
        <begin position="26"/>
        <end position="166"/>
    </location>
</feature>
<feature type="transmembrane region" description="Helical" evidence="6">
    <location>
        <begin position="529"/>
        <end position="548"/>
    </location>
</feature>
<dbReference type="InterPro" id="IPR013525">
    <property type="entry name" value="ABC2_TM"/>
</dbReference>
<feature type="transmembrane region" description="Helical" evidence="6">
    <location>
        <begin position="794"/>
        <end position="814"/>
    </location>
</feature>
<keyword evidence="9" id="KW-1185">Reference proteome</keyword>
<evidence type="ECO:0000256" key="5">
    <source>
        <dbReference type="SAM" id="MobiDB-lite"/>
    </source>
</evidence>
<protein>
    <submittedName>
        <fullName evidence="8">YhgE/Pip domain-containing protein</fullName>
    </submittedName>
</protein>
<evidence type="ECO:0000256" key="6">
    <source>
        <dbReference type="SAM" id="Phobius"/>
    </source>
</evidence>
<feature type="transmembrane region" description="Helical" evidence="6">
    <location>
        <begin position="764"/>
        <end position="788"/>
    </location>
</feature>
<name>J0DES8_9BIFI</name>
<dbReference type="RefSeq" id="WP_007147976.1">
    <property type="nucleotide sequence ID" value="NZ_AKCI01000001.1"/>
</dbReference>
<dbReference type="GO" id="GO:0140359">
    <property type="term" value="F:ABC-type transporter activity"/>
    <property type="evidence" value="ECO:0007669"/>
    <property type="project" value="InterPro"/>
</dbReference>
<dbReference type="GO" id="GO:0016020">
    <property type="term" value="C:membrane"/>
    <property type="evidence" value="ECO:0007669"/>
    <property type="project" value="UniProtKB-SubCell"/>
</dbReference>
<dbReference type="InterPro" id="IPR017501">
    <property type="entry name" value="Phage_infect_YhgE_C"/>
</dbReference>
<dbReference type="Proteomes" id="UP000006415">
    <property type="component" value="Unassembled WGS sequence"/>
</dbReference>
<evidence type="ECO:0000256" key="4">
    <source>
        <dbReference type="ARBA" id="ARBA00023136"/>
    </source>
</evidence>
<dbReference type="AlphaFoldDB" id="J0DES8"/>
<feature type="region of interest" description="Disordered" evidence="5">
    <location>
        <begin position="851"/>
        <end position="895"/>
    </location>
</feature>
<feature type="transmembrane region" description="Helical" evidence="6">
    <location>
        <begin position="681"/>
        <end position="702"/>
    </location>
</feature>
<feature type="compositionally biased region" description="Acidic residues" evidence="5">
    <location>
        <begin position="852"/>
        <end position="864"/>
    </location>
</feature>
<dbReference type="Gene3D" id="3.40.1710.10">
    <property type="entry name" value="abc type-2 transporter like domain"/>
    <property type="match status" value="1"/>
</dbReference>
<evidence type="ECO:0000256" key="2">
    <source>
        <dbReference type="ARBA" id="ARBA00022692"/>
    </source>
</evidence>
<dbReference type="NCBIfam" id="TIGR03061">
    <property type="entry name" value="pip_yhgE_Nterm"/>
    <property type="match status" value="1"/>
</dbReference>
<organism evidence="8 9">
    <name type="scientific">Scardovia wiggsiae F0424</name>
    <dbReference type="NCBI Taxonomy" id="857290"/>
    <lineage>
        <taxon>Bacteria</taxon>
        <taxon>Bacillati</taxon>
        <taxon>Actinomycetota</taxon>
        <taxon>Actinomycetes</taxon>
        <taxon>Bifidobacteriales</taxon>
        <taxon>Bifidobacteriaceae</taxon>
        <taxon>Scardovia</taxon>
    </lineage>
</organism>
<dbReference type="PANTHER" id="PTHR43077">
    <property type="entry name" value="TRANSPORT PERMEASE YVFS-RELATED"/>
    <property type="match status" value="1"/>
</dbReference>
<dbReference type="InterPro" id="IPR051328">
    <property type="entry name" value="T7SS_ABC-Transporter"/>
</dbReference>
<dbReference type="EMBL" id="AGZS01000004">
    <property type="protein sequence ID" value="EJD64793.1"/>
    <property type="molecule type" value="Genomic_DNA"/>
</dbReference>
<dbReference type="eggNOG" id="COG1511">
    <property type="taxonomic scope" value="Bacteria"/>
</dbReference>
<keyword evidence="3 6" id="KW-1133">Transmembrane helix</keyword>
<evidence type="ECO:0000259" key="7">
    <source>
        <dbReference type="Pfam" id="PF12698"/>
    </source>
</evidence>
<keyword evidence="2 6" id="KW-0812">Transmembrane</keyword>
<comment type="caution">
    <text evidence="8">The sequence shown here is derived from an EMBL/GenBank/DDBJ whole genome shotgun (WGS) entry which is preliminary data.</text>
</comment>
<dbReference type="OrthoDB" id="9811483at2"/>
<comment type="subcellular location">
    <subcellularLocation>
        <location evidence="1">Membrane</location>
        <topology evidence="1">Multi-pass membrane protein</topology>
    </subcellularLocation>
</comment>
<dbReference type="Pfam" id="PF12698">
    <property type="entry name" value="ABC2_membrane_3"/>
    <property type="match status" value="2"/>
</dbReference>
<feature type="transmembrane region" description="Helical" evidence="6">
    <location>
        <begin position="597"/>
        <end position="617"/>
    </location>
</feature>
<dbReference type="NCBIfam" id="TIGR03062">
    <property type="entry name" value="pip_yhgE_Cterm"/>
    <property type="match status" value="1"/>
</dbReference>